<dbReference type="AlphaFoldDB" id="A0A5J4VIG9"/>
<dbReference type="EMBL" id="SNRW01006915">
    <property type="protein sequence ID" value="KAA6382196.1"/>
    <property type="molecule type" value="Genomic_DNA"/>
</dbReference>
<gene>
    <name evidence="2" type="ORF">EZS28_022277</name>
</gene>
<accession>A0A5J4VIG9</accession>
<evidence type="ECO:0000256" key="1">
    <source>
        <dbReference type="SAM" id="MobiDB-lite"/>
    </source>
</evidence>
<proteinExistence type="predicted"/>
<evidence type="ECO:0000313" key="3">
    <source>
        <dbReference type="Proteomes" id="UP000324800"/>
    </source>
</evidence>
<protein>
    <submittedName>
        <fullName evidence="2">Uncharacterized protein</fullName>
    </submittedName>
</protein>
<name>A0A5J4VIG9_9EUKA</name>
<reference evidence="2 3" key="1">
    <citation type="submission" date="2019-03" db="EMBL/GenBank/DDBJ databases">
        <title>Single cell metagenomics reveals metabolic interactions within the superorganism composed of flagellate Streblomastix strix and complex community of Bacteroidetes bacteria on its surface.</title>
        <authorList>
            <person name="Treitli S.C."/>
            <person name="Kolisko M."/>
            <person name="Husnik F."/>
            <person name="Keeling P."/>
            <person name="Hampl V."/>
        </authorList>
    </citation>
    <scope>NUCLEOTIDE SEQUENCE [LARGE SCALE GENOMIC DNA]</scope>
    <source>
        <strain evidence="2">ST1C</strain>
    </source>
</reference>
<feature type="region of interest" description="Disordered" evidence="1">
    <location>
        <begin position="78"/>
        <end position="126"/>
    </location>
</feature>
<dbReference type="Proteomes" id="UP000324800">
    <property type="component" value="Unassembled WGS sequence"/>
</dbReference>
<sequence>MQEPQSDLESLKQLAKIIEEDSPEKDIAINAAILLSPETSSPAENVPMSPSLKDAIQEIMEQKENEEDDEDEELQSIAAARRPSVVTPSIQRQQITSPNAHSVSPHQRTFLKNSRSSTTFLSSQKL</sequence>
<evidence type="ECO:0000313" key="2">
    <source>
        <dbReference type="EMBL" id="KAA6382196.1"/>
    </source>
</evidence>
<comment type="caution">
    <text evidence="2">The sequence shown here is derived from an EMBL/GenBank/DDBJ whole genome shotgun (WGS) entry which is preliminary data.</text>
</comment>
<organism evidence="2 3">
    <name type="scientific">Streblomastix strix</name>
    <dbReference type="NCBI Taxonomy" id="222440"/>
    <lineage>
        <taxon>Eukaryota</taxon>
        <taxon>Metamonada</taxon>
        <taxon>Preaxostyla</taxon>
        <taxon>Oxymonadida</taxon>
        <taxon>Streblomastigidae</taxon>
        <taxon>Streblomastix</taxon>
    </lineage>
</organism>
<feature type="compositionally biased region" description="Polar residues" evidence="1">
    <location>
        <begin position="86"/>
        <end position="126"/>
    </location>
</feature>